<dbReference type="Proteomes" id="UP001432027">
    <property type="component" value="Unassembled WGS sequence"/>
</dbReference>
<name>A0AAV5T5T9_9BILA</name>
<feature type="non-terminal residue" evidence="4">
    <location>
        <position position="1"/>
    </location>
</feature>
<proteinExistence type="predicted"/>
<reference evidence="4" key="1">
    <citation type="submission" date="2023-10" db="EMBL/GenBank/DDBJ databases">
        <title>Genome assembly of Pristionchus species.</title>
        <authorList>
            <person name="Yoshida K."/>
            <person name="Sommer R.J."/>
        </authorList>
    </citation>
    <scope>NUCLEOTIDE SEQUENCE</scope>
    <source>
        <strain evidence="4">RS0144</strain>
    </source>
</reference>
<dbReference type="InterPro" id="IPR036236">
    <property type="entry name" value="Znf_C2H2_sf"/>
</dbReference>
<dbReference type="SUPFAM" id="SSF57667">
    <property type="entry name" value="beta-beta-alpha zinc fingers"/>
    <property type="match status" value="1"/>
</dbReference>
<keyword evidence="1" id="KW-0479">Metal-binding</keyword>
<evidence type="ECO:0000259" key="3">
    <source>
        <dbReference type="PROSITE" id="PS50157"/>
    </source>
</evidence>
<accession>A0AAV5T5T9</accession>
<dbReference type="EMBL" id="BTSX01000003">
    <property type="protein sequence ID" value="GMS90633.1"/>
    <property type="molecule type" value="Genomic_DNA"/>
</dbReference>
<gene>
    <name evidence="4" type="ORF">PENTCL1PPCAC_12808</name>
</gene>
<sequence>DIEMNDPIDTDRMLSMKKELANANQPVPKKRKLDSVDQMPSSSAMAQSDDVDPSKNRAPISMKTAKRKRPHAVQSGPIVCPACDAQFTKKQSLYRHKKICT</sequence>
<evidence type="ECO:0000313" key="5">
    <source>
        <dbReference type="Proteomes" id="UP001432027"/>
    </source>
</evidence>
<protein>
    <recommendedName>
        <fullName evidence="3">C2H2-type domain-containing protein</fullName>
    </recommendedName>
</protein>
<evidence type="ECO:0000313" key="4">
    <source>
        <dbReference type="EMBL" id="GMS90633.1"/>
    </source>
</evidence>
<feature type="domain" description="C2H2-type" evidence="3">
    <location>
        <begin position="78"/>
        <end position="101"/>
    </location>
</feature>
<dbReference type="GO" id="GO:0008270">
    <property type="term" value="F:zinc ion binding"/>
    <property type="evidence" value="ECO:0007669"/>
    <property type="project" value="UniProtKB-KW"/>
</dbReference>
<comment type="caution">
    <text evidence="4">The sequence shown here is derived from an EMBL/GenBank/DDBJ whole genome shotgun (WGS) entry which is preliminary data.</text>
</comment>
<dbReference type="InterPro" id="IPR013087">
    <property type="entry name" value="Znf_C2H2_type"/>
</dbReference>
<keyword evidence="5" id="KW-1185">Reference proteome</keyword>
<evidence type="ECO:0000256" key="2">
    <source>
        <dbReference type="SAM" id="MobiDB-lite"/>
    </source>
</evidence>
<feature type="region of interest" description="Disordered" evidence="2">
    <location>
        <begin position="18"/>
        <end position="57"/>
    </location>
</feature>
<dbReference type="PROSITE" id="PS50157">
    <property type="entry name" value="ZINC_FINGER_C2H2_2"/>
    <property type="match status" value="1"/>
</dbReference>
<organism evidence="4 5">
    <name type="scientific">Pristionchus entomophagus</name>
    <dbReference type="NCBI Taxonomy" id="358040"/>
    <lineage>
        <taxon>Eukaryota</taxon>
        <taxon>Metazoa</taxon>
        <taxon>Ecdysozoa</taxon>
        <taxon>Nematoda</taxon>
        <taxon>Chromadorea</taxon>
        <taxon>Rhabditida</taxon>
        <taxon>Rhabditina</taxon>
        <taxon>Diplogasteromorpha</taxon>
        <taxon>Diplogasteroidea</taxon>
        <taxon>Neodiplogasteridae</taxon>
        <taxon>Pristionchus</taxon>
    </lineage>
</organism>
<keyword evidence="1" id="KW-0862">Zinc</keyword>
<keyword evidence="1" id="KW-0863">Zinc-finger</keyword>
<feature type="non-terminal residue" evidence="4">
    <location>
        <position position="101"/>
    </location>
</feature>
<evidence type="ECO:0000256" key="1">
    <source>
        <dbReference type="PROSITE-ProRule" id="PRU00042"/>
    </source>
</evidence>
<dbReference type="AlphaFoldDB" id="A0AAV5T5T9"/>